<dbReference type="PROSITE" id="PS50890">
    <property type="entry name" value="PUA"/>
    <property type="match status" value="1"/>
</dbReference>
<dbReference type="PANTHER" id="PTHR43654">
    <property type="entry name" value="GLUTAMATE 5-KINASE"/>
    <property type="match status" value="1"/>
</dbReference>
<comment type="subcellular location">
    <subcellularLocation>
        <location evidence="8">Cytoplasm</location>
    </subcellularLocation>
</comment>
<dbReference type="Gene3D" id="2.30.130.10">
    <property type="entry name" value="PUA domain"/>
    <property type="match status" value="1"/>
</dbReference>
<evidence type="ECO:0000256" key="2">
    <source>
        <dbReference type="ARBA" id="ARBA00022605"/>
    </source>
</evidence>
<dbReference type="InterPro" id="IPR001048">
    <property type="entry name" value="Asp/Glu/Uridylate_kinase"/>
</dbReference>
<feature type="binding site" evidence="8">
    <location>
        <begin position="210"/>
        <end position="216"/>
    </location>
    <ligand>
        <name>ATP</name>
        <dbReference type="ChEBI" id="CHEBI:30616"/>
    </ligand>
</feature>
<feature type="binding site" evidence="8">
    <location>
        <position position="136"/>
    </location>
    <ligand>
        <name>substrate</name>
    </ligand>
</feature>
<dbReference type="CDD" id="cd04242">
    <property type="entry name" value="AAK_G5K_ProB"/>
    <property type="match status" value="1"/>
</dbReference>
<dbReference type="CDD" id="cd21157">
    <property type="entry name" value="PUA_G5K"/>
    <property type="match status" value="1"/>
</dbReference>
<keyword evidence="1 8" id="KW-0963">Cytoplasm</keyword>
<dbReference type="SUPFAM" id="SSF88697">
    <property type="entry name" value="PUA domain-like"/>
    <property type="match status" value="1"/>
</dbReference>
<dbReference type="Pfam" id="PF00696">
    <property type="entry name" value="AA_kinase"/>
    <property type="match status" value="1"/>
</dbReference>
<dbReference type="PRINTS" id="PR00474">
    <property type="entry name" value="GLU5KINASE"/>
</dbReference>
<dbReference type="SMART" id="SM00359">
    <property type="entry name" value="PUA"/>
    <property type="match status" value="1"/>
</dbReference>
<dbReference type="InterPro" id="IPR001057">
    <property type="entry name" value="Glu/AcGlu_kinase"/>
</dbReference>
<feature type="domain" description="PUA" evidence="9">
    <location>
        <begin position="276"/>
        <end position="359"/>
    </location>
</feature>
<keyword evidence="2 8" id="KW-0028">Amino-acid biosynthesis</keyword>
<dbReference type="Proteomes" id="UP001056708">
    <property type="component" value="Chromosome"/>
</dbReference>
<proteinExistence type="inferred from homology"/>
<dbReference type="InterPro" id="IPR005715">
    <property type="entry name" value="Glu_5kinase/COase_Synthase"/>
</dbReference>
<evidence type="ECO:0000256" key="6">
    <source>
        <dbReference type="ARBA" id="ARBA00022777"/>
    </source>
</evidence>
<dbReference type="InterPro" id="IPR002478">
    <property type="entry name" value="PUA"/>
</dbReference>
<comment type="catalytic activity">
    <reaction evidence="8">
        <text>L-glutamate + ATP = L-glutamyl 5-phosphate + ADP</text>
        <dbReference type="Rhea" id="RHEA:14877"/>
        <dbReference type="ChEBI" id="CHEBI:29985"/>
        <dbReference type="ChEBI" id="CHEBI:30616"/>
        <dbReference type="ChEBI" id="CHEBI:58274"/>
        <dbReference type="ChEBI" id="CHEBI:456216"/>
        <dbReference type="EC" id="2.7.2.11"/>
    </reaction>
</comment>
<dbReference type="PANTHER" id="PTHR43654:SF3">
    <property type="entry name" value="GLUTAMATE 5-KINASE"/>
    <property type="match status" value="1"/>
</dbReference>
<comment type="pathway">
    <text evidence="8">Amino-acid biosynthesis; L-proline biosynthesis; L-glutamate 5-semialdehyde from L-glutamate: step 1/2.</text>
</comment>
<dbReference type="InterPro" id="IPR015947">
    <property type="entry name" value="PUA-like_sf"/>
</dbReference>
<dbReference type="Gene3D" id="3.40.1160.10">
    <property type="entry name" value="Acetylglutamate kinase-like"/>
    <property type="match status" value="2"/>
</dbReference>
<feature type="binding site" evidence="8">
    <location>
        <begin position="168"/>
        <end position="169"/>
    </location>
    <ligand>
        <name>ATP</name>
        <dbReference type="ChEBI" id="CHEBI:30616"/>
    </ligand>
</feature>
<name>A0ABY5AMT6_9CYAN</name>
<dbReference type="InterPro" id="IPR019797">
    <property type="entry name" value="Glutamate_5-kinase_CS"/>
</dbReference>
<dbReference type="GO" id="GO:0004349">
    <property type="term" value="F:glutamate 5-kinase activity"/>
    <property type="evidence" value="ECO:0007669"/>
    <property type="project" value="UniProtKB-EC"/>
</dbReference>
<dbReference type="InterPro" id="IPR011529">
    <property type="entry name" value="Glu_5kinase"/>
</dbReference>
<keyword evidence="5 8" id="KW-0547">Nucleotide-binding</keyword>
<keyword evidence="3 8" id="KW-0641">Proline biosynthesis</keyword>
<evidence type="ECO:0000256" key="8">
    <source>
        <dbReference type="HAMAP-Rule" id="MF_00456"/>
    </source>
</evidence>
<dbReference type="InterPro" id="IPR036393">
    <property type="entry name" value="AceGlu_kinase-like_sf"/>
</dbReference>
<dbReference type="PIRSF" id="PIRSF000729">
    <property type="entry name" value="GK"/>
    <property type="match status" value="1"/>
</dbReference>
<evidence type="ECO:0000256" key="3">
    <source>
        <dbReference type="ARBA" id="ARBA00022650"/>
    </source>
</evidence>
<dbReference type="HAMAP" id="MF_00456">
    <property type="entry name" value="ProB"/>
    <property type="match status" value="1"/>
</dbReference>
<keyword evidence="6 8" id="KW-0418">Kinase</keyword>
<protein>
    <recommendedName>
        <fullName evidence="8">Glutamate 5-kinase</fullName>
        <ecNumber evidence="8">2.7.2.11</ecNumber>
    </recommendedName>
    <alternativeName>
        <fullName evidence="8">Gamma-glutamyl kinase</fullName>
        <shortName evidence="8">GK</shortName>
    </alternativeName>
</protein>
<dbReference type="EMBL" id="CP098611">
    <property type="protein sequence ID" value="USR90130.1"/>
    <property type="molecule type" value="Genomic_DNA"/>
</dbReference>
<evidence type="ECO:0000256" key="1">
    <source>
        <dbReference type="ARBA" id="ARBA00022490"/>
    </source>
</evidence>
<evidence type="ECO:0000256" key="7">
    <source>
        <dbReference type="ARBA" id="ARBA00022840"/>
    </source>
</evidence>
<keyword evidence="11" id="KW-1185">Reference proteome</keyword>
<accession>A0ABY5AMT6</accession>
<reference evidence="10" key="1">
    <citation type="submission" date="2022-06" db="EMBL/GenBank/DDBJ databases">
        <title>Genome sequence of Phormidium yuhuli AB48 isolated from an industrial photobioreactor environment.</title>
        <authorList>
            <person name="Qiu Y."/>
            <person name="Noonan A.J.C."/>
            <person name="Dofher K."/>
            <person name="Koch M."/>
            <person name="Kieft B."/>
            <person name="Lin X."/>
            <person name="Ziels R.M."/>
            <person name="Hallam S.J."/>
        </authorList>
    </citation>
    <scope>NUCLEOTIDE SEQUENCE</scope>
    <source>
        <strain evidence="10">AB48</strain>
    </source>
</reference>
<feature type="binding site" evidence="8">
    <location>
        <position position="148"/>
    </location>
    <ligand>
        <name>substrate</name>
    </ligand>
</feature>
<evidence type="ECO:0000259" key="9">
    <source>
        <dbReference type="SMART" id="SM00359"/>
    </source>
</evidence>
<evidence type="ECO:0000256" key="4">
    <source>
        <dbReference type="ARBA" id="ARBA00022679"/>
    </source>
</evidence>
<dbReference type="RefSeq" id="WP_252661912.1">
    <property type="nucleotide sequence ID" value="NZ_CP098611.1"/>
</dbReference>
<comment type="function">
    <text evidence="8">Catalyzes the transfer of a phosphate group to glutamate to form L-glutamate 5-phosphate.</text>
</comment>
<evidence type="ECO:0000313" key="10">
    <source>
        <dbReference type="EMBL" id="USR90130.1"/>
    </source>
</evidence>
<dbReference type="Pfam" id="PF01472">
    <property type="entry name" value="PUA"/>
    <property type="match status" value="1"/>
</dbReference>
<dbReference type="InterPro" id="IPR036974">
    <property type="entry name" value="PUA_sf"/>
</dbReference>
<keyword evidence="7 8" id="KW-0067">ATP-binding</keyword>
<comment type="similarity">
    <text evidence="8">Belongs to the glutamate 5-kinase family.</text>
</comment>
<dbReference type="InterPro" id="IPR041739">
    <property type="entry name" value="G5K_ProB"/>
</dbReference>
<dbReference type="NCBIfam" id="TIGR01027">
    <property type="entry name" value="proB"/>
    <property type="match status" value="1"/>
</dbReference>
<evidence type="ECO:0000313" key="11">
    <source>
        <dbReference type="Proteomes" id="UP001056708"/>
    </source>
</evidence>
<evidence type="ECO:0000256" key="5">
    <source>
        <dbReference type="ARBA" id="ARBA00022741"/>
    </source>
</evidence>
<sequence length="384" mass="41458">MSQTLVLKIGTSSLTQPDSGDLALSTLARLVETLTQLRRQGHRLVLVSSGAVGVGCARLGLSDRPRRLATKQAVAAVGQGRLMRVYDDLFTSLQQPIAQILLTRKDLVQRSSYVNAYNTFQELLKLGVIPIVNENDTIATEELKFGDNDTLSALVASLVEADWLFLLTDVDRLYSADPNRNPDAQPIKKVKHLNELLNLEVGNAGSAWGTGGMQTKIAAARIASDSGVRTVITAGKTPENVLAILEGADIGTHFVPHAKPENARKRWIAFGLVPQGQLLLDAGAVTAICQGGKSLLAAGLTAVRGKFQANDAVILCDERGKELGRGLVNYPSDDLERICGVQSEDISRILGDGESRTLRDGESRTLRERSPDTVIHRDNLVLTR</sequence>
<feature type="binding site" evidence="8">
    <location>
        <position position="49"/>
    </location>
    <ligand>
        <name>substrate</name>
    </ligand>
</feature>
<dbReference type="PROSITE" id="PS00902">
    <property type="entry name" value="GLUTAMATE_5_KINASE"/>
    <property type="match status" value="1"/>
</dbReference>
<gene>
    <name evidence="8 10" type="primary">proB</name>
    <name evidence="10" type="ORF">NEA10_14925</name>
</gene>
<dbReference type="EC" id="2.7.2.11" evidence="8"/>
<feature type="binding site" evidence="8">
    <location>
        <position position="8"/>
    </location>
    <ligand>
        <name>ATP</name>
        <dbReference type="ChEBI" id="CHEBI:30616"/>
    </ligand>
</feature>
<dbReference type="SUPFAM" id="SSF53633">
    <property type="entry name" value="Carbamate kinase-like"/>
    <property type="match status" value="1"/>
</dbReference>
<keyword evidence="4 8" id="KW-0808">Transferase</keyword>
<organism evidence="10 11">
    <name type="scientific">Phormidium yuhuli AB48</name>
    <dbReference type="NCBI Taxonomy" id="2940671"/>
    <lineage>
        <taxon>Bacteria</taxon>
        <taxon>Bacillati</taxon>
        <taxon>Cyanobacteriota</taxon>
        <taxon>Cyanophyceae</taxon>
        <taxon>Oscillatoriophycideae</taxon>
        <taxon>Oscillatoriales</taxon>
        <taxon>Oscillatoriaceae</taxon>
        <taxon>Phormidium</taxon>
        <taxon>Phormidium yuhuli</taxon>
    </lineage>
</organism>